<feature type="compositionally biased region" description="Low complexity" evidence="1">
    <location>
        <begin position="1"/>
        <end position="12"/>
    </location>
</feature>
<keyword evidence="3" id="KW-1185">Reference proteome</keyword>
<comment type="caution">
    <text evidence="2">The sequence shown here is derived from an EMBL/GenBank/DDBJ whole genome shotgun (WGS) entry which is preliminary data.</text>
</comment>
<gene>
    <name evidence="2" type="ORF">CTI12_AA342330</name>
</gene>
<dbReference type="AlphaFoldDB" id="A0A2U1MTT4"/>
<sequence>MDSLHSSVSTSSEEIVVNDSSSASEEIAVSDDVSAKYVEEIVAYEHNDESEAIKIKLFDYFNFFFRTYHKIEKCASEVYTPPLFELVQAEIFAGMWYCQIETKSLLEGSEVSVIRETKFVDALMEKRKAKLKEKAKKGGKNKESISDYQ</sequence>
<organism evidence="2 3">
    <name type="scientific">Artemisia annua</name>
    <name type="common">Sweet wormwood</name>
    <dbReference type="NCBI Taxonomy" id="35608"/>
    <lineage>
        <taxon>Eukaryota</taxon>
        <taxon>Viridiplantae</taxon>
        <taxon>Streptophyta</taxon>
        <taxon>Embryophyta</taxon>
        <taxon>Tracheophyta</taxon>
        <taxon>Spermatophyta</taxon>
        <taxon>Magnoliopsida</taxon>
        <taxon>eudicotyledons</taxon>
        <taxon>Gunneridae</taxon>
        <taxon>Pentapetalae</taxon>
        <taxon>asterids</taxon>
        <taxon>campanulids</taxon>
        <taxon>Asterales</taxon>
        <taxon>Asteraceae</taxon>
        <taxon>Asteroideae</taxon>
        <taxon>Anthemideae</taxon>
        <taxon>Artemisiinae</taxon>
        <taxon>Artemisia</taxon>
    </lineage>
</organism>
<dbReference type="Proteomes" id="UP000245207">
    <property type="component" value="Unassembled WGS sequence"/>
</dbReference>
<protein>
    <submittedName>
        <fullName evidence="2">Uncharacterized protein</fullName>
    </submittedName>
</protein>
<evidence type="ECO:0000313" key="2">
    <source>
        <dbReference type="EMBL" id="PWA64614.1"/>
    </source>
</evidence>
<name>A0A2U1MTT4_ARTAN</name>
<feature type="region of interest" description="Disordered" evidence="1">
    <location>
        <begin position="1"/>
        <end position="23"/>
    </location>
</feature>
<dbReference type="EMBL" id="PKPP01004391">
    <property type="protein sequence ID" value="PWA64614.1"/>
    <property type="molecule type" value="Genomic_DNA"/>
</dbReference>
<reference evidence="2 3" key="1">
    <citation type="journal article" date="2018" name="Mol. Plant">
        <title>The genome of Artemisia annua provides insight into the evolution of Asteraceae family and artemisinin biosynthesis.</title>
        <authorList>
            <person name="Shen Q."/>
            <person name="Zhang L."/>
            <person name="Liao Z."/>
            <person name="Wang S."/>
            <person name="Yan T."/>
            <person name="Shi P."/>
            <person name="Liu M."/>
            <person name="Fu X."/>
            <person name="Pan Q."/>
            <person name="Wang Y."/>
            <person name="Lv Z."/>
            <person name="Lu X."/>
            <person name="Zhang F."/>
            <person name="Jiang W."/>
            <person name="Ma Y."/>
            <person name="Chen M."/>
            <person name="Hao X."/>
            <person name="Li L."/>
            <person name="Tang Y."/>
            <person name="Lv G."/>
            <person name="Zhou Y."/>
            <person name="Sun X."/>
            <person name="Brodelius P.E."/>
            <person name="Rose J.K.C."/>
            <person name="Tang K."/>
        </authorList>
    </citation>
    <scope>NUCLEOTIDE SEQUENCE [LARGE SCALE GENOMIC DNA]</scope>
    <source>
        <strain evidence="3">cv. Huhao1</strain>
        <tissue evidence="2">Leaf</tissue>
    </source>
</reference>
<evidence type="ECO:0000313" key="3">
    <source>
        <dbReference type="Proteomes" id="UP000245207"/>
    </source>
</evidence>
<proteinExistence type="predicted"/>
<accession>A0A2U1MTT4</accession>
<evidence type="ECO:0000256" key="1">
    <source>
        <dbReference type="SAM" id="MobiDB-lite"/>
    </source>
</evidence>